<dbReference type="InterPro" id="IPR011990">
    <property type="entry name" value="TPR-like_helical_dom_sf"/>
</dbReference>
<dbReference type="Pfam" id="PF13432">
    <property type="entry name" value="TPR_16"/>
    <property type="match status" value="1"/>
</dbReference>
<evidence type="ECO:0000313" key="9">
    <source>
        <dbReference type="EMBL" id="MBB2496820.1"/>
    </source>
</evidence>
<evidence type="ECO:0000313" key="10">
    <source>
        <dbReference type="Proteomes" id="UP000542720"/>
    </source>
</evidence>
<dbReference type="Proteomes" id="UP000542720">
    <property type="component" value="Unassembled WGS sequence"/>
</dbReference>
<comment type="pathway">
    <text evidence="1">Protein modification; protein glycosylation.</text>
</comment>
<name>A0A7W4LPK2_9GAMM</name>
<dbReference type="AlphaFoldDB" id="A0A7W4LPK2"/>
<evidence type="ECO:0000256" key="5">
    <source>
        <dbReference type="ARBA" id="ARBA00022679"/>
    </source>
</evidence>
<dbReference type="EMBL" id="JACJUD010000006">
    <property type="protein sequence ID" value="MBB2496820.1"/>
    <property type="molecule type" value="Genomic_DNA"/>
</dbReference>
<gene>
    <name evidence="9" type="ORF">H3H51_17485</name>
</gene>
<protein>
    <recommendedName>
        <fullName evidence="3">protein O-GlcNAc transferase</fullName>
        <ecNumber evidence="3">2.4.1.255</ecNumber>
    </recommendedName>
</protein>
<keyword evidence="10" id="KW-1185">Reference proteome</keyword>
<dbReference type="SUPFAM" id="SSF53756">
    <property type="entry name" value="UDP-Glycosyltransferase/glycogen phosphorylase"/>
    <property type="match status" value="1"/>
</dbReference>
<evidence type="ECO:0000256" key="3">
    <source>
        <dbReference type="ARBA" id="ARBA00011970"/>
    </source>
</evidence>
<dbReference type="SUPFAM" id="SSF48452">
    <property type="entry name" value="TPR-like"/>
    <property type="match status" value="1"/>
</dbReference>
<keyword evidence="7" id="KW-0802">TPR repeat</keyword>
<accession>A0A7W4LPK2</accession>
<comment type="similarity">
    <text evidence="2">Belongs to the glycosyltransferase 41 family. O-GlcNAc transferase subfamily.</text>
</comment>
<dbReference type="RefSeq" id="WP_183090355.1">
    <property type="nucleotide sequence ID" value="NZ_JACJUD010000006.1"/>
</dbReference>
<dbReference type="SMART" id="SM00028">
    <property type="entry name" value="TPR"/>
    <property type="match status" value="2"/>
</dbReference>
<evidence type="ECO:0000256" key="6">
    <source>
        <dbReference type="ARBA" id="ARBA00022737"/>
    </source>
</evidence>
<sequence>MPENPLESLNLDVVLQTALQFAEQAALEPMQLIGVAERLGQARRPADVAQLYQTWLGHCTSSADYIVQFNLGVTLSQLEQLPAAEQAYRAAIQRKPDFAQAWFNLGAVIERQGRAENALVIWQSMLDHPLVGPELNPDLYIMVLNSMGRLMEEIRQLHSAEEKLQASLQADPAQPKVIQHWVHLRQKQCEWPVLTPMPGLSVGDMLKATSPLAMLSASDDPGLQLATALRFVSERINQRVAELAPKQGYAHPKVRIAFLSSDFCLHAVSLLTVELFELLDRERFEVYGFCWSREDGSALRARVKAAMDYFVPIGGLDDASAAQLIRQHEIDILVDLQGLTSGARANILAYRPAPLQLTYLGFPGPTGLPCVDYVIADRYLIPDAEKPFYSERPLYLPVFQCSDRQRPVAPLPSRAECGLPDDRFVFCCFNNNYKFNEEVFSSWMRILAAVPDSLFWLLADNQWSQANLIACAERHGVAAERLIFAPRVAPELYLARYTVADLFLDAYPFNGGTTANDALWMGLPVLTRSGRTFASRMAGSLLTALDLPELITESQSDFEQRAIALATEREQLRGLRQRLQQGRESSLLFDMPRFVRSFEDGLLAAHNSHSPRD</sequence>
<feature type="domain" description="O-GlcNAc transferase C-terminal" evidence="8">
    <location>
        <begin position="250"/>
        <end position="397"/>
    </location>
</feature>
<dbReference type="PANTHER" id="PTHR44998">
    <property type="match status" value="1"/>
</dbReference>
<dbReference type="Gene3D" id="3.40.50.2000">
    <property type="entry name" value="Glycogen Phosphorylase B"/>
    <property type="match status" value="1"/>
</dbReference>
<evidence type="ECO:0000256" key="2">
    <source>
        <dbReference type="ARBA" id="ARBA00005386"/>
    </source>
</evidence>
<dbReference type="GO" id="GO:0097363">
    <property type="term" value="F:protein O-acetylglucosaminyltransferase activity"/>
    <property type="evidence" value="ECO:0007669"/>
    <property type="project" value="UniProtKB-EC"/>
</dbReference>
<reference evidence="9 10" key="1">
    <citation type="submission" date="2020-08" db="EMBL/GenBank/DDBJ databases">
        <authorList>
            <person name="Kim C.M."/>
        </authorList>
    </citation>
    <scope>NUCLEOTIDE SEQUENCE [LARGE SCALE GENOMIC DNA]</scope>
    <source>
        <strain evidence="9 10">UL070</strain>
    </source>
</reference>
<comment type="caution">
    <text evidence="9">The sequence shown here is derived from an EMBL/GenBank/DDBJ whole genome shotgun (WGS) entry which is preliminary data.</text>
</comment>
<evidence type="ECO:0000256" key="4">
    <source>
        <dbReference type="ARBA" id="ARBA00022676"/>
    </source>
</evidence>
<organism evidence="9 10">
    <name type="scientific">Aquipseudomonas ullengensis</name>
    <dbReference type="NCBI Taxonomy" id="2759166"/>
    <lineage>
        <taxon>Bacteria</taxon>
        <taxon>Pseudomonadati</taxon>
        <taxon>Pseudomonadota</taxon>
        <taxon>Gammaproteobacteria</taxon>
        <taxon>Pseudomonadales</taxon>
        <taxon>Pseudomonadaceae</taxon>
        <taxon>Aquipseudomonas</taxon>
    </lineage>
</organism>
<dbReference type="InterPro" id="IPR029489">
    <property type="entry name" value="OGT/SEC/SPY_C"/>
</dbReference>
<dbReference type="Pfam" id="PF13844">
    <property type="entry name" value="Glyco_transf_41"/>
    <property type="match status" value="2"/>
</dbReference>
<dbReference type="EC" id="2.4.1.255" evidence="3"/>
<dbReference type="Gene3D" id="1.25.40.10">
    <property type="entry name" value="Tetratricopeptide repeat domain"/>
    <property type="match status" value="1"/>
</dbReference>
<proteinExistence type="inferred from homology"/>
<evidence type="ECO:0000259" key="8">
    <source>
        <dbReference type="Pfam" id="PF13844"/>
    </source>
</evidence>
<feature type="domain" description="O-GlcNAc transferase C-terminal" evidence="8">
    <location>
        <begin position="411"/>
        <end position="596"/>
    </location>
</feature>
<dbReference type="InterPro" id="IPR019734">
    <property type="entry name" value="TPR_rpt"/>
</dbReference>
<dbReference type="PANTHER" id="PTHR44998:SF1">
    <property type="entry name" value="UDP-N-ACETYLGLUCOSAMINE--PEPTIDE N-ACETYLGLUCOSAMINYLTRANSFERASE 110 KDA SUBUNIT"/>
    <property type="match status" value="1"/>
</dbReference>
<keyword evidence="6" id="KW-0677">Repeat</keyword>
<evidence type="ECO:0000256" key="7">
    <source>
        <dbReference type="ARBA" id="ARBA00022803"/>
    </source>
</evidence>
<dbReference type="Gene3D" id="3.40.50.11380">
    <property type="match status" value="1"/>
</dbReference>
<keyword evidence="5" id="KW-0808">Transferase</keyword>
<evidence type="ECO:0000256" key="1">
    <source>
        <dbReference type="ARBA" id="ARBA00004922"/>
    </source>
</evidence>
<keyword evidence="4" id="KW-0328">Glycosyltransferase</keyword>